<name>A0A1M5KJN2_9ACTN</name>
<proteinExistence type="predicted"/>
<feature type="compositionally biased region" description="Basic and acidic residues" evidence="1">
    <location>
        <begin position="40"/>
        <end position="57"/>
    </location>
</feature>
<dbReference type="EMBL" id="FQVU01000003">
    <property type="protein sequence ID" value="SHG52850.1"/>
    <property type="molecule type" value="Genomic_DNA"/>
</dbReference>
<evidence type="ECO:0000313" key="3">
    <source>
        <dbReference type="Proteomes" id="UP000186132"/>
    </source>
</evidence>
<sequence>MSGYSPGMSEERTGGTDSTADTGYNDDTGKADPQVSPNKPGDDPREDVPDEKSRVPR</sequence>
<protein>
    <submittedName>
        <fullName evidence="2">Uncharacterized protein</fullName>
    </submittedName>
</protein>
<evidence type="ECO:0000256" key="1">
    <source>
        <dbReference type="SAM" id="MobiDB-lite"/>
    </source>
</evidence>
<reference evidence="3" key="1">
    <citation type="submission" date="2016-11" db="EMBL/GenBank/DDBJ databases">
        <authorList>
            <person name="Varghese N."/>
            <person name="Submissions S."/>
        </authorList>
    </citation>
    <scope>NUCLEOTIDE SEQUENCE [LARGE SCALE GENOMIC DNA]</scope>
    <source>
        <strain evidence="3">DSM 45627</strain>
    </source>
</reference>
<keyword evidence="3" id="KW-1185">Reference proteome</keyword>
<dbReference type="Proteomes" id="UP000186132">
    <property type="component" value="Unassembled WGS sequence"/>
</dbReference>
<dbReference type="STRING" id="1206085.SAMN05443575_2175"/>
<organism evidence="2 3">
    <name type="scientific">Jatrophihabitans endophyticus</name>
    <dbReference type="NCBI Taxonomy" id="1206085"/>
    <lineage>
        <taxon>Bacteria</taxon>
        <taxon>Bacillati</taxon>
        <taxon>Actinomycetota</taxon>
        <taxon>Actinomycetes</taxon>
        <taxon>Jatrophihabitantales</taxon>
        <taxon>Jatrophihabitantaceae</taxon>
        <taxon>Jatrophihabitans</taxon>
    </lineage>
</organism>
<feature type="region of interest" description="Disordered" evidence="1">
    <location>
        <begin position="1"/>
        <end position="57"/>
    </location>
</feature>
<evidence type="ECO:0000313" key="2">
    <source>
        <dbReference type="EMBL" id="SHG52850.1"/>
    </source>
</evidence>
<gene>
    <name evidence="2" type="ORF">SAMN05443575_2175</name>
</gene>
<dbReference type="AlphaFoldDB" id="A0A1M5KJN2"/>
<accession>A0A1M5KJN2</accession>